<dbReference type="SUPFAM" id="SSF52540">
    <property type="entry name" value="P-loop containing nucleoside triphosphate hydrolases"/>
    <property type="match status" value="1"/>
</dbReference>
<organism evidence="1">
    <name type="scientific">Dasosvirus sp</name>
    <dbReference type="NCBI Taxonomy" id="2487764"/>
    <lineage>
        <taxon>Viruses</taxon>
        <taxon>Varidnaviria</taxon>
        <taxon>Bamfordvirae</taxon>
        <taxon>Nucleocytoviricota</taxon>
        <taxon>Megaviricetes</taxon>
        <taxon>Imitervirales</taxon>
        <taxon>Mimiviridae</taxon>
        <taxon>Klosneuvirinae</taxon>
    </lineage>
</organism>
<proteinExistence type="predicted"/>
<dbReference type="InterPro" id="IPR027417">
    <property type="entry name" value="P-loop_NTPase"/>
</dbReference>
<protein>
    <submittedName>
        <fullName evidence="1">Packaging ATPase</fullName>
    </submittedName>
</protein>
<sequence length="303" mass="36006">MDYENNDKIPIREFKLEDMVDNPSIIMIAKRGSGKSWVTKAIMYNQSDVPVGLVISPTEKDNPFFVDFFPDSYIYYKYDSKIIKKLLLRQKLILKKAREKKQEGKYLDPRLMVVMDDCLASKGTWAKDPLVAELLFNGRHRYITYILTMQYPLGIAPELRSNFDYVFLLSEDYVSNLKRIYEHYAGMFPDFNSFRQVFKNLTEDFGAMVIKNRGSRTKLDDKIAFYKAPNLKNKPLKFGCGQFRKFHKENYNKEWEELAFNVDYDEYLFEKKKSKERIDVKKIYNDDVKERKFNFGQAYGQKY</sequence>
<dbReference type="EMBL" id="MK072043">
    <property type="protein sequence ID" value="AYV77429.1"/>
    <property type="molecule type" value="Genomic_DNA"/>
</dbReference>
<gene>
    <name evidence="1" type="ORF">Dasosvirus2_25</name>
</gene>
<evidence type="ECO:0000313" key="1">
    <source>
        <dbReference type="EMBL" id="AYV77429.1"/>
    </source>
</evidence>
<name>A0A3G4ZVG9_9VIRU</name>
<accession>A0A3G4ZVG9</accession>
<dbReference type="Gene3D" id="3.40.50.300">
    <property type="entry name" value="P-loop containing nucleotide triphosphate hydrolases"/>
    <property type="match status" value="1"/>
</dbReference>
<reference evidence="1" key="1">
    <citation type="submission" date="2018-10" db="EMBL/GenBank/DDBJ databases">
        <title>Hidden diversity of soil giant viruses.</title>
        <authorList>
            <person name="Schulz F."/>
            <person name="Alteio L."/>
            <person name="Goudeau D."/>
            <person name="Ryan E.M."/>
            <person name="Malmstrom R.R."/>
            <person name="Blanchard J."/>
            <person name="Woyke T."/>
        </authorList>
    </citation>
    <scope>NUCLEOTIDE SEQUENCE</scope>
    <source>
        <strain evidence="1">DSV1</strain>
    </source>
</reference>